<dbReference type="Gene3D" id="3.40.50.720">
    <property type="entry name" value="NAD(P)-binding Rossmann-like Domain"/>
    <property type="match status" value="2"/>
</dbReference>
<dbReference type="SUPFAM" id="SSF69572">
    <property type="entry name" value="Activating enzymes of the ubiquitin-like proteins"/>
    <property type="match status" value="2"/>
</dbReference>
<dbReference type="InterPro" id="IPR000594">
    <property type="entry name" value="ThiF_NAD_FAD-bd"/>
</dbReference>
<reference evidence="4" key="1">
    <citation type="submission" date="2016-03" db="EMBL/GenBank/DDBJ databases">
        <title>Mechanisms controlling the formation of the plant cell surface in tip-growing cells are functionally conserved among land plants.</title>
        <authorList>
            <person name="Honkanen S."/>
            <person name="Jones V.A."/>
            <person name="Morieri G."/>
            <person name="Champion C."/>
            <person name="Hetherington A.J."/>
            <person name="Kelly S."/>
            <person name="Saint-Marcoux D."/>
            <person name="Proust H."/>
            <person name="Prescott H."/>
            <person name="Dolan L."/>
        </authorList>
    </citation>
    <scope>NUCLEOTIDE SEQUENCE [LARGE SCALE GENOMIC DNA]</scope>
    <source>
        <tissue evidence="4">Whole gametophyte</tissue>
    </source>
</reference>
<dbReference type="InterPro" id="IPR036873">
    <property type="entry name" value="Rhodanese-like_dom_sf"/>
</dbReference>
<dbReference type="EMBL" id="LVLJ01000840">
    <property type="protein sequence ID" value="OAE32348.1"/>
    <property type="molecule type" value="Genomic_DNA"/>
</dbReference>
<organism evidence="4 5">
    <name type="scientific">Marchantia polymorpha subsp. ruderalis</name>
    <dbReference type="NCBI Taxonomy" id="1480154"/>
    <lineage>
        <taxon>Eukaryota</taxon>
        <taxon>Viridiplantae</taxon>
        <taxon>Streptophyta</taxon>
        <taxon>Embryophyta</taxon>
        <taxon>Marchantiophyta</taxon>
        <taxon>Marchantiopsida</taxon>
        <taxon>Marchantiidae</taxon>
        <taxon>Marchantiales</taxon>
        <taxon>Marchantiaceae</taxon>
        <taxon>Marchantia</taxon>
    </lineage>
</organism>
<dbReference type="GO" id="GO:0042292">
    <property type="term" value="F:URM1 activating enzyme activity"/>
    <property type="evidence" value="ECO:0007669"/>
    <property type="project" value="TreeGrafter"/>
</dbReference>
<proteinExistence type="predicted"/>
<dbReference type="InterPro" id="IPR001763">
    <property type="entry name" value="Rhodanese-like_dom"/>
</dbReference>
<evidence type="ECO:0000259" key="3">
    <source>
        <dbReference type="PROSITE" id="PS50206"/>
    </source>
</evidence>
<protein>
    <recommendedName>
        <fullName evidence="3">Rhodanese domain-containing protein</fullName>
    </recommendedName>
</protein>
<feature type="compositionally biased region" description="Basic and acidic residues" evidence="2">
    <location>
        <begin position="85"/>
        <end position="106"/>
    </location>
</feature>
<evidence type="ECO:0000313" key="4">
    <source>
        <dbReference type="EMBL" id="OAE32348.1"/>
    </source>
</evidence>
<dbReference type="GO" id="GO:0005737">
    <property type="term" value="C:cytoplasm"/>
    <property type="evidence" value="ECO:0007669"/>
    <property type="project" value="TreeGrafter"/>
</dbReference>
<dbReference type="Gene3D" id="3.40.250.10">
    <property type="entry name" value="Rhodanese-like domain"/>
    <property type="match status" value="1"/>
</dbReference>
<accession>A0A176WGH2</accession>
<keyword evidence="1" id="KW-0175">Coiled coil</keyword>
<dbReference type="InterPro" id="IPR045886">
    <property type="entry name" value="ThiF/MoeB/HesA"/>
</dbReference>
<dbReference type="AlphaFoldDB" id="A0A176WGH2"/>
<dbReference type="Proteomes" id="UP000077202">
    <property type="component" value="Unassembled WGS sequence"/>
</dbReference>
<evidence type="ECO:0000256" key="2">
    <source>
        <dbReference type="SAM" id="MobiDB-lite"/>
    </source>
</evidence>
<dbReference type="CDD" id="cd00757">
    <property type="entry name" value="ThiF_MoeB_HesA_family"/>
    <property type="match status" value="1"/>
</dbReference>
<name>A0A176WGH2_MARPO</name>
<sequence length="731" mass="80260">MGEMDEEDVVMRRISKLKKESVREEMVSRFARIRKEAREFREQLAFQEREEEAENADIVAGCKSDLDGEAQCREPEGQQFTKNTKQKEGDLKSQDPEAKKQEDRRLGSCGMENGSCAAGVFSSGHSMGADFIRRYSRQLLVPSFGVSGQKKLSESAILIVGMGGLGSPISSYLAASGVGRLGLVDSDVVELSNLHRQIIHTEAFIGQPKVSSAASACLALNSSILVKEHGRGLNAANAVEIISQRVVRIMLACLTSSPNLGEEVKGMPDQPPASGVNSFLEVLKLKKKLYGLKMAESATMNDHLLVIESFRSALVRYDATYAEEEFVLLALFSLNSKYEDFVAVLLAECHFIPKFSVLCDMLRLEGTSTALDRDTYLRSVIFRGNLSLHPQDPKVENNLRAKRRLWKSPAQHTLAVTIQMIALQFDFGTIMLESDSVLNKVVHILACTQPLVSGAALGLEGQLSVYNHKSGPCYRCLFPVPPPPGTRQRCSDNGVLGVVPGIIGTLQALEAIKLASGFGETLSSRMLLLDAFSTRIHMVKLRGRSPNCFACGDAPQISAANLHEFDYERFTESTLSEEGPKAQELIPVNDRLSSAELKKLLESGKPHVLLDVRDSHEYVISSLPSSLNIPLSLLKERLSVLQSAVDSVVSFPDNPQEKEYPGLQDVGSSKEECSSVVPSRENTSIYVVCRRGNDSQKAVQFLRSEGFSSAVDVVGGLESWAKDVDERFPFY</sequence>
<feature type="coiled-coil region" evidence="1">
    <location>
        <begin position="23"/>
        <end position="57"/>
    </location>
</feature>
<dbReference type="GO" id="GO:0004792">
    <property type="term" value="F:thiosulfate-cyanide sulfurtransferase activity"/>
    <property type="evidence" value="ECO:0007669"/>
    <property type="project" value="TreeGrafter"/>
</dbReference>
<gene>
    <name evidence="4" type="ORF">AXG93_3017s1180</name>
</gene>
<evidence type="ECO:0000313" key="5">
    <source>
        <dbReference type="Proteomes" id="UP000077202"/>
    </source>
</evidence>
<evidence type="ECO:0000256" key="1">
    <source>
        <dbReference type="SAM" id="Coils"/>
    </source>
</evidence>
<dbReference type="PROSITE" id="PS50206">
    <property type="entry name" value="RHODANESE_3"/>
    <property type="match status" value="1"/>
</dbReference>
<dbReference type="Pfam" id="PF00581">
    <property type="entry name" value="Rhodanese"/>
    <property type="match status" value="1"/>
</dbReference>
<dbReference type="PANTHER" id="PTHR10953">
    <property type="entry name" value="UBIQUITIN-ACTIVATING ENZYME E1"/>
    <property type="match status" value="1"/>
</dbReference>
<dbReference type="Pfam" id="PF00899">
    <property type="entry name" value="ThiF"/>
    <property type="match status" value="2"/>
</dbReference>
<dbReference type="InterPro" id="IPR035985">
    <property type="entry name" value="Ubiquitin-activating_enz"/>
</dbReference>
<comment type="caution">
    <text evidence="4">The sequence shown here is derived from an EMBL/GenBank/DDBJ whole genome shotgun (WGS) entry which is preliminary data.</text>
</comment>
<dbReference type="GO" id="GO:0016779">
    <property type="term" value="F:nucleotidyltransferase activity"/>
    <property type="evidence" value="ECO:0007669"/>
    <property type="project" value="TreeGrafter"/>
</dbReference>
<keyword evidence="5" id="KW-1185">Reference proteome</keyword>
<dbReference type="PANTHER" id="PTHR10953:SF102">
    <property type="entry name" value="ADENYLYLTRANSFERASE AND SULFURTRANSFERASE MOCS3"/>
    <property type="match status" value="1"/>
</dbReference>
<feature type="region of interest" description="Disordered" evidence="2">
    <location>
        <begin position="72"/>
        <end position="107"/>
    </location>
</feature>
<dbReference type="SMART" id="SM00450">
    <property type="entry name" value="RHOD"/>
    <property type="match status" value="1"/>
</dbReference>
<feature type="domain" description="Rhodanese" evidence="3">
    <location>
        <begin position="603"/>
        <end position="729"/>
    </location>
</feature>